<dbReference type="Proteomes" id="UP001165160">
    <property type="component" value="Unassembled WGS sequence"/>
</dbReference>
<evidence type="ECO:0000256" key="4">
    <source>
        <dbReference type="ARBA" id="ARBA00022692"/>
    </source>
</evidence>
<evidence type="ECO:0000256" key="1">
    <source>
        <dbReference type="ARBA" id="ARBA00001947"/>
    </source>
</evidence>
<keyword evidence="7 11" id="KW-1133">Transmembrane helix</keyword>
<keyword evidence="12" id="KW-0732">Signal</keyword>
<gene>
    <name evidence="14" type="ORF">TrVE_jg3921</name>
</gene>
<organism evidence="14 15">
    <name type="scientific">Triparma verrucosa</name>
    <dbReference type="NCBI Taxonomy" id="1606542"/>
    <lineage>
        <taxon>Eukaryota</taxon>
        <taxon>Sar</taxon>
        <taxon>Stramenopiles</taxon>
        <taxon>Ochrophyta</taxon>
        <taxon>Bolidophyceae</taxon>
        <taxon>Parmales</taxon>
        <taxon>Triparmaceae</taxon>
        <taxon>Triparma</taxon>
    </lineage>
</organism>
<evidence type="ECO:0000256" key="5">
    <source>
        <dbReference type="ARBA" id="ARBA00022801"/>
    </source>
</evidence>
<dbReference type="GO" id="GO:0004222">
    <property type="term" value="F:metalloendopeptidase activity"/>
    <property type="evidence" value="ECO:0007669"/>
    <property type="project" value="InterPro"/>
</dbReference>
<comment type="caution">
    <text evidence="14">The sequence shown here is derived from an EMBL/GenBank/DDBJ whole genome shotgun (WGS) entry which is preliminary data.</text>
</comment>
<feature type="chain" id="PRO_5040807049" description="Peptidase M50 domain-containing protein" evidence="12">
    <location>
        <begin position="22"/>
        <end position="469"/>
    </location>
</feature>
<evidence type="ECO:0000259" key="13">
    <source>
        <dbReference type="Pfam" id="PF02163"/>
    </source>
</evidence>
<comment type="subcellular location">
    <subcellularLocation>
        <location evidence="2">Membrane</location>
        <topology evidence="2">Multi-pass membrane protein</topology>
    </subcellularLocation>
</comment>
<keyword evidence="9 11" id="KW-0472">Membrane</keyword>
<evidence type="ECO:0000256" key="11">
    <source>
        <dbReference type="SAM" id="Phobius"/>
    </source>
</evidence>
<evidence type="ECO:0000256" key="9">
    <source>
        <dbReference type="ARBA" id="ARBA00023136"/>
    </source>
</evidence>
<feature type="transmembrane region" description="Helical" evidence="11">
    <location>
        <begin position="188"/>
        <end position="208"/>
    </location>
</feature>
<feature type="domain" description="Peptidase M50" evidence="13">
    <location>
        <begin position="29"/>
        <end position="453"/>
    </location>
</feature>
<keyword evidence="3" id="KW-0645">Protease</keyword>
<dbReference type="PANTHER" id="PTHR42837">
    <property type="entry name" value="REGULATOR OF SIGMA-E PROTEASE RSEP"/>
    <property type="match status" value="1"/>
</dbReference>
<evidence type="ECO:0000256" key="2">
    <source>
        <dbReference type="ARBA" id="ARBA00004141"/>
    </source>
</evidence>
<comment type="cofactor">
    <cofactor evidence="1">
        <name>Zn(2+)</name>
        <dbReference type="ChEBI" id="CHEBI:29105"/>
    </cofactor>
</comment>
<evidence type="ECO:0000256" key="3">
    <source>
        <dbReference type="ARBA" id="ARBA00022670"/>
    </source>
</evidence>
<feature type="transmembrane region" description="Helical" evidence="11">
    <location>
        <begin position="443"/>
        <end position="461"/>
    </location>
</feature>
<name>A0A9W7C5R7_9STRA</name>
<evidence type="ECO:0000256" key="10">
    <source>
        <dbReference type="SAM" id="MobiDB-lite"/>
    </source>
</evidence>
<evidence type="ECO:0000313" key="14">
    <source>
        <dbReference type="EMBL" id="GMH99757.1"/>
    </source>
</evidence>
<dbReference type="CDD" id="cd05709">
    <property type="entry name" value="S2P-M50"/>
    <property type="match status" value="1"/>
</dbReference>
<proteinExistence type="predicted"/>
<dbReference type="InterPro" id="IPR004387">
    <property type="entry name" value="Pept_M50_Zn"/>
</dbReference>
<dbReference type="GO" id="GO:0016020">
    <property type="term" value="C:membrane"/>
    <property type="evidence" value="ECO:0007669"/>
    <property type="project" value="UniProtKB-SubCell"/>
</dbReference>
<accession>A0A9W7C5R7</accession>
<dbReference type="PANTHER" id="PTHR42837:SF2">
    <property type="entry name" value="MEMBRANE METALLOPROTEASE ARASP2, CHLOROPLASTIC-RELATED"/>
    <property type="match status" value="1"/>
</dbReference>
<keyword evidence="8" id="KW-0482">Metalloprotease</keyword>
<sequence>MSFNLRCVFLLIFLMVDVSSPFLMSPTASVILIHELGHYLAALSLNIKVEEFSVGFGPAVVRFQINPFRFVGGEEEEEEEEGRVTYSLRALPIGGYVKFPENYNTTLVMENDLAAREGFKKKLSTEKKEGGIVGLLKWLNEEDENTVLKKKTKKPPKNSPKKEKKPPPPIEYYTDVDLLQNRPWPDRALVLSAGVVFNFLLSFSLYFVSLTVGPGLTKTIIEEGVLVTTEPIENSPSYGILRKGDVISSFNGENLLGLGTDVTIMESEISKIISTIKSTEDGANVEVERKEGGTVKIKPRVAMGRQYPTIGVSLSPNFVGVEKVKTSSAAEAAKLSVEEVKKVTKSTANGLANFFKSLVQFGGKGKSGAGGSISGPVGVIKLGSDVIGSKDWSALINFAAAISINLGVVNALPLPSLDGGQLGFVVVEAIRKKKIEQKTLDDVNAIALFGILVLSLSTVFTDTLRLFGK</sequence>
<keyword evidence="5" id="KW-0378">Hydrolase</keyword>
<dbReference type="EMBL" id="BRXX01000238">
    <property type="protein sequence ID" value="GMH99757.1"/>
    <property type="molecule type" value="Genomic_DNA"/>
</dbReference>
<dbReference type="AlphaFoldDB" id="A0A9W7C5R7"/>
<reference evidence="15" key="1">
    <citation type="journal article" date="2023" name="Commun. Biol.">
        <title>Genome analysis of Parmales, the sister group of diatoms, reveals the evolutionary specialization of diatoms from phago-mixotrophs to photoautotrophs.</title>
        <authorList>
            <person name="Ban H."/>
            <person name="Sato S."/>
            <person name="Yoshikawa S."/>
            <person name="Yamada K."/>
            <person name="Nakamura Y."/>
            <person name="Ichinomiya M."/>
            <person name="Sato N."/>
            <person name="Blanc-Mathieu R."/>
            <person name="Endo H."/>
            <person name="Kuwata A."/>
            <person name="Ogata H."/>
        </authorList>
    </citation>
    <scope>NUCLEOTIDE SEQUENCE [LARGE SCALE GENOMIC DNA]</scope>
    <source>
        <strain evidence="15">NIES 3699</strain>
    </source>
</reference>
<keyword evidence="4 11" id="KW-0812">Transmembrane</keyword>
<feature type="region of interest" description="Disordered" evidence="10">
    <location>
        <begin position="147"/>
        <end position="169"/>
    </location>
</feature>
<dbReference type="GO" id="GO:0006508">
    <property type="term" value="P:proteolysis"/>
    <property type="evidence" value="ECO:0007669"/>
    <property type="project" value="UniProtKB-KW"/>
</dbReference>
<keyword evidence="15" id="KW-1185">Reference proteome</keyword>
<evidence type="ECO:0000256" key="6">
    <source>
        <dbReference type="ARBA" id="ARBA00022833"/>
    </source>
</evidence>
<feature type="signal peptide" evidence="12">
    <location>
        <begin position="1"/>
        <end position="21"/>
    </location>
</feature>
<evidence type="ECO:0000256" key="8">
    <source>
        <dbReference type="ARBA" id="ARBA00023049"/>
    </source>
</evidence>
<evidence type="ECO:0000313" key="15">
    <source>
        <dbReference type="Proteomes" id="UP001165160"/>
    </source>
</evidence>
<dbReference type="Pfam" id="PF02163">
    <property type="entry name" value="Peptidase_M50"/>
    <property type="match status" value="1"/>
</dbReference>
<dbReference type="InterPro" id="IPR008915">
    <property type="entry name" value="Peptidase_M50"/>
</dbReference>
<protein>
    <recommendedName>
        <fullName evidence="13">Peptidase M50 domain-containing protein</fullName>
    </recommendedName>
</protein>
<evidence type="ECO:0000256" key="12">
    <source>
        <dbReference type="SAM" id="SignalP"/>
    </source>
</evidence>
<evidence type="ECO:0000256" key="7">
    <source>
        <dbReference type="ARBA" id="ARBA00022989"/>
    </source>
</evidence>
<keyword evidence="6" id="KW-0862">Zinc</keyword>